<dbReference type="InterPro" id="IPR013785">
    <property type="entry name" value="Aldolase_TIM"/>
</dbReference>
<dbReference type="AlphaFoldDB" id="A0A6I5ZQD1"/>
<feature type="active site" description="Schiff-base intermediate with substrate" evidence="4">
    <location>
        <position position="186"/>
    </location>
</feature>
<dbReference type="PIRSF" id="PIRSF001365">
    <property type="entry name" value="DHDPS"/>
    <property type="match status" value="1"/>
</dbReference>
<dbReference type="Proteomes" id="UP000425916">
    <property type="component" value="Chromosome"/>
</dbReference>
<feature type="active site" description="Proton donor/acceptor" evidence="4">
    <location>
        <position position="158"/>
    </location>
</feature>
<reference evidence="6 7" key="1">
    <citation type="submission" date="2019-11" db="EMBL/GenBank/DDBJ databases">
        <title>Genome sequence of Moorella glycerini DSM11254.</title>
        <authorList>
            <person name="Poehlein A."/>
            <person name="Boeer T."/>
            <person name="Daniel R."/>
        </authorList>
    </citation>
    <scope>NUCLEOTIDE SEQUENCE [LARGE SCALE GENOMIC DNA]</scope>
    <source>
        <strain evidence="6 7">DSM 11254</strain>
    </source>
</reference>
<dbReference type="PANTHER" id="PTHR12128">
    <property type="entry name" value="DIHYDRODIPICOLINATE SYNTHASE"/>
    <property type="match status" value="1"/>
</dbReference>
<dbReference type="SUPFAM" id="SSF51569">
    <property type="entry name" value="Aldolase"/>
    <property type="match status" value="1"/>
</dbReference>
<accession>A0A6I5ZQD1</accession>
<sequence length="325" mass="36040">MRDVDVFRERLRQSFFPAVPVPFRQDGTIDRLAQESYSRYLAGQPVTGVAVWAHTGRGLFLTSEQREYVYWSWREAIGNDRPIICGVGSRVSPGTAADAEKLFLQQAMEMAEQARNLGADALLVYPPTFYRGTIGQEEKIIAYHRMIAGLGVPVILFYLYEAAGGITYSPAVLQELFALPQVAGIKMATLDSVMTYQDVANLIRRDYPAVKLITGEDRMLGYTIALGADGALVGLGAACPGPQVAMLKAFGEERYEEFVRLMLQVDRLAECTFVHPMEGYIQRMLYILTLQGVIPAGAAYDPFGPGITEAERSHIRETLQDLNLL</sequence>
<keyword evidence="7" id="KW-1185">Reference proteome</keyword>
<evidence type="ECO:0000256" key="4">
    <source>
        <dbReference type="PIRSR" id="PIRSR001365-1"/>
    </source>
</evidence>
<dbReference type="Pfam" id="PF00701">
    <property type="entry name" value="DHDPS"/>
    <property type="match status" value="1"/>
</dbReference>
<evidence type="ECO:0000313" key="7">
    <source>
        <dbReference type="Proteomes" id="UP000425916"/>
    </source>
</evidence>
<dbReference type="CDD" id="cd00408">
    <property type="entry name" value="DHDPS-like"/>
    <property type="match status" value="1"/>
</dbReference>
<dbReference type="EC" id="4.3.3.7" evidence="6"/>
<dbReference type="SMART" id="SM01130">
    <property type="entry name" value="DHDPS"/>
    <property type="match status" value="1"/>
</dbReference>
<evidence type="ECO:0000256" key="3">
    <source>
        <dbReference type="PIRNR" id="PIRNR001365"/>
    </source>
</evidence>
<dbReference type="PANTHER" id="PTHR12128:SF66">
    <property type="entry name" value="4-HYDROXY-2-OXOGLUTARATE ALDOLASE, MITOCHONDRIAL"/>
    <property type="match status" value="1"/>
</dbReference>
<organism evidence="6 7">
    <name type="scientific">Neomoorella glycerini</name>
    <dbReference type="NCBI Taxonomy" id="55779"/>
    <lineage>
        <taxon>Bacteria</taxon>
        <taxon>Bacillati</taxon>
        <taxon>Bacillota</taxon>
        <taxon>Clostridia</taxon>
        <taxon>Neomoorellales</taxon>
        <taxon>Neomoorellaceae</taxon>
        <taxon>Neomoorella</taxon>
    </lineage>
</organism>
<evidence type="ECO:0000256" key="5">
    <source>
        <dbReference type="PIRSR" id="PIRSR001365-2"/>
    </source>
</evidence>
<dbReference type="GO" id="GO:0008840">
    <property type="term" value="F:4-hydroxy-tetrahydrodipicolinate synthase activity"/>
    <property type="evidence" value="ECO:0007669"/>
    <property type="project" value="UniProtKB-EC"/>
</dbReference>
<dbReference type="RefSeq" id="WP_156272660.1">
    <property type="nucleotide sequence ID" value="NZ_CP046244.1"/>
</dbReference>
<evidence type="ECO:0000256" key="2">
    <source>
        <dbReference type="ARBA" id="ARBA00023239"/>
    </source>
</evidence>
<protein>
    <submittedName>
        <fullName evidence="6">4-hydroxy-tetrahydrodipicolinate synthase</fullName>
        <ecNumber evidence="6">4.3.3.7</ecNumber>
    </submittedName>
</protein>
<comment type="similarity">
    <text evidence="1 3">Belongs to the DapA family.</text>
</comment>
<feature type="binding site" evidence="5">
    <location>
        <position position="55"/>
    </location>
    <ligand>
        <name>pyruvate</name>
        <dbReference type="ChEBI" id="CHEBI:15361"/>
    </ligand>
</feature>
<keyword evidence="2 3" id="KW-0456">Lyase</keyword>
<dbReference type="OrthoDB" id="9782828at2"/>
<gene>
    <name evidence="6" type="primary">dapA_1</name>
    <name evidence="6" type="ORF">MGLY_13960</name>
</gene>
<name>A0A6I5ZQD1_9FIRM</name>
<dbReference type="InterPro" id="IPR002220">
    <property type="entry name" value="DapA-like"/>
</dbReference>
<dbReference type="EMBL" id="CP046244">
    <property type="protein sequence ID" value="QGP92040.1"/>
    <property type="molecule type" value="Genomic_DNA"/>
</dbReference>
<proteinExistence type="inferred from homology"/>
<evidence type="ECO:0000256" key="1">
    <source>
        <dbReference type="ARBA" id="ARBA00007592"/>
    </source>
</evidence>
<dbReference type="Gene3D" id="3.20.20.70">
    <property type="entry name" value="Aldolase class I"/>
    <property type="match status" value="1"/>
</dbReference>
<evidence type="ECO:0000313" key="6">
    <source>
        <dbReference type="EMBL" id="QGP92040.1"/>
    </source>
</evidence>